<dbReference type="OrthoDB" id="9787617at2"/>
<dbReference type="GO" id="GO:0016757">
    <property type="term" value="F:glycosyltransferase activity"/>
    <property type="evidence" value="ECO:0007669"/>
    <property type="project" value="InterPro"/>
</dbReference>
<accession>A0A1Z3HKA7</accession>
<feature type="domain" description="Glycosyltransferase subfamily 4-like N-terminal" evidence="2">
    <location>
        <begin position="16"/>
        <end position="174"/>
    </location>
</feature>
<reference evidence="3 4" key="1">
    <citation type="journal article" date="2016" name="Biochim. Biophys. Acta">
        <title>Characterization of red-shifted phycobilisomes isolated from the chlorophyll f-containing cyanobacterium Halomicronema hongdechloris.</title>
        <authorList>
            <person name="Li Y."/>
            <person name="Lin Y."/>
            <person name="Garvey C.J."/>
            <person name="Birch D."/>
            <person name="Corkery R.W."/>
            <person name="Loughlin P.C."/>
            <person name="Scheer H."/>
            <person name="Willows R.D."/>
            <person name="Chen M."/>
        </authorList>
    </citation>
    <scope>NUCLEOTIDE SEQUENCE [LARGE SCALE GENOMIC DNA]</scope>
    <source>
        <strain evidence="3 4">C2206</strain>
    </source>
</reference>
<dbReference type="PANTHER" id="PTHR12526:SF630">
    <property type="entry name" value="GLYCOSYLTRANSFERASE"/>
    <property type="match status" value="1"/>
</dbReference>
<name>A0A1Z3HKA7_9CYAN</name>
<dbReference type="KEGG" id="hhg:XM38_016980"/>
<evidence type="ECO:0000259" key="1">
    <source>
        <dbReference type="Pfam" id="PF00534"/>
    </source>
</evidence>
<proteinExistence type="predicted"/>
<sequence length="365" mass="39540">MNSKRVALFLSYLGGGGAERVMLNLAKGFLDSGLQVDLILAKAWGPHLWKVPSGVTLVDLGASRPLLSLPNLVRYLGREQPAALIAAMHYANELAIVAKRLARVDTPIIVTEHNTLSRSLTRTKGMKQRLIPLAVRHLYPLADKVVAVSQGARHDLEQLGRLSPDQLHAIYNPVITPDLEGKATEAVEHPWLQPGQWPVILGVGKLEPQKDFPTLIRAFAQVRSHRPCRLAILGWGPGQEALQALIDDLGIAADAALLGYVENPYAYMARAQAFVLSSAWEGLPTVLIEAMALGLPVISTDCKSGPDEILKGGQYGPLVPVGDSDAIAEAIDAVLDGNHPTVDQSWLEQFKLQGATQNYLKLFAH</sequence>
<dbReference type="AlphaFoldDB" id="A0A1Z3HKA7"/>
<dbReference type="Pfam" id="PF13439">
    <property type="entry name" value="Glyco_transf_4"/>
    <property type="match status" value="1"/>
</dbReference>
<evidence type="ECO:0000259" key="2">
    <source>
        <dbReference type="Pfam" id="PF13439"/>
    </source>
</evidence>
<dbReference type="InterPro" id="IPR028098">
    <property type="entry name" value="Glyco_trans_4-like_N"/>
</dbReference>
<dbReference type="Gene3D" id="3.40.50.2000">
    <property type="entry name" value="Glycogen Phosphorylase B"/>
    <property type="match status" value="2"/>
</dbReference>
<dbReference type="STRING" id="1641165.XM38_26665"/>
<dbReference type="RefSeq" id="WP_088429482.1">
    <property type="nucleotide sequence ID" value="NZ_CP021983.2"/>
</dbReference>
<dbReference type="SUPFAM" id="SSF53756">
    <property type="entry name" value="UDP-Glycosyltransferase/glycogen phosphorylase"/>
    <property type="match status" value="1"/>
</dbReference>
<feature type="domain" description="Glycosyl transferase family 1" evidence="1">
    <location>
        <begin position="194"/>
        <end position="338"/>
    </location>
</feature>
<organism evidence="3 4">
    <name type="scientific">Halomicronema hongdechloris C2206</name>
    <dbReference type="NCBI Taxonomy" id="1641165"/>
    <lineage>
        <taxon>Bacteria</taxon>
        <taxon>Bacillati</taxon>
        <taxon>Cyanobacteriota</taxon>
        <taxon>Cyanophyceae</taxon>
        <taxon>Nodosilineales</taxon>
        <taxon>Nodosilineaceae</taxon>
        <taxon>Halomicronema</taxon>
    </lineage>
</organism>
<evidence type="ECO:0000313" key="4">
    <source>
        <dbReference type="Proteomes" id="UP000191901"/>
    </source>
</evidence>
<dbReference type="EMBL" id="CP021983">
    <property type="protein sequence ID" value="ASC70752.1"/>
    <property type="molecule type" value="Genomic_DNA"/>
</dbReference>
<dbReference type="Proteomes" id="UP000191901">
    <property type="component" value="Chromosome"/>
</dbReference>
<dbReference type="Pfam" id="PF00534">
    <property type="entry name" value="Glycos_transf_1"/>
    <property type="match status" value="1"/>
</dbReference>
<keyword evidence="4" id="KW-1185">Reference proteome</keyword>
<dbReference type="PANTHER" id="PTHR12526">
    <property type="entry name" value="GLYCOSYLTRANSFERASE"/>
    <property type="match status" value="1"/>
</dbReference>
<protein>
    <submittedName>
        <fullName evidence="3">Glycosyltransferase type 1</fullName>
    </submittedName>
</protein>
<dbReference type="CDD" id="cd03811">
    <property type="entry name" value="GT4_GT28_WabH-like"/>
    <property type="match status" value="1"/>
</dbReference>
<evidence type="ECO:0000313" key="3">
    <source>
        <dbReference type="EMBL" id="ASC70752.1"/>
    </source>
</evidence>
<dbReference type="InterPro" id="IPR001296">
    <property type="entry name" value="Glyco_trans_1"/>
</dbReference>
<gene>
    <name evidence="3" type="ORF">XM38_016980</name>
</gene>